<reference evidence="1" key="1">
    <citation type="journal article" date="2014" name="Front. Microbiol.">
        <title>High frequency of phylogenetically diverse reductive dehalogenase-homologous genes in deep subseafloor sedimentary metagenomes.</title>
        <authorList>
            <person name="Kawai M."/>
            <person name="Futagami T."/>
            <person name="Toyoda A."/>
            <person name="Takaki Y."/>
            <person name="Nishi S."/>
            <person name="Hori S."/>
            <person name="Arai W."/>
            <person name="Tsubouchi T."/>
            <person name="Morono Y."/>
            <person name="Uchiyama I."/>
            <person name="Ito T."/>
            <person name="Fujiyama A."/>
            <person name="Inagaki F."/>
            <person name="Takami H."/>
        </authorList>
    </citation>
    <scope>NUCLEOTIDE SEQUENCE</scope>
    <source>
        <strain evidence="1">Expedition CK06-06</strain>
    </source>
</reference>
<protein>
    <recommendedName>
        <fullName evidence="2">Radical SAM core domain-containing protein</fullName>
    </recommendedName>
</protein>
<organism evidence="1">
    <name type="scientific">marine sediment metagenome</name>
    <dbReference type="NCBI Taxonomy" id="412755"/>
    <lineage>
        <taxon>unclassified sequences</taxon>
        <taxon>metagenomes</taxon>
        <taxon>ecological metagenomes</taxon>
    </lineage>
</organism>
<dbReference type="EMBL" id="BARW01015244">
    <property type="protein sequence ID" value="GAI92473.1"/>
    <property type="molecule type" value="Genomic_DNA"/>
</dbReference>
<name>X1SHQ8_9ZZZZ</name>
<dbReference type="AlphaFoldDB" id="X1SHQ8"/>
<evidence type="ECO:0008006" key="2">
    <source>
        <dbReference type="Google" id="ProtNLM"/>
    </source>
</evidence>
<comment type="caution">
    <text evidence="1">The sequence shown here is derived from an EMBL/GenBank/DDBJ whole genome shotgun (WGS) entry which is preliminary data.</text>
</comment>
<proteinExistence type="predicted"/>
<evidence type="ECO:0000313" key="1">
    <source>
        <dbReference type="EMBL" id="GAI92473.1"/>
    </source>
</evidence>
<sequence>METREWPKRTVEWTEDNTAYLSVPFTWNLPEVYSRCVWYRTQGYDVRAGGPAVGLMPSYLSGVADIGGEVETLTRHNPDATFTSRGCIRHCQFCAVPKIEGELRELTDWEP</sequence>
<accession>X1SHQ8</accession>
<gene>
    <name evidence="1" type="ORF">S12H4_26797</name>
</gene>
<feature type="non-terminal residue" evidence="1">
    <location>
        <position position="111"/>
    </location>
</feature>